<keyword evidence="3" id="KW-1185">Reference proteome</keyword>
<organism evidence="2 3">
    <name type="scientific">Promicromonospora umidemergens</name>
    <dbReference type="NCBI Taxonomy" id="629679"/>
    <lineage>
        <taxon>Bacteria</taxon>
        <taxon>Bacillati</taxon>
        <taxon>Actinomycetota</taxon>
        <taxon>Actinomycetes</taxon>
        <taxon>Micrococcales</taxon>
        <taxon>Promicromonosporaceae</taxon>
        <taxon>Promicromonospora</taxon>
    </lineage>
</organism>
<sequence>MSVHDLDQASCENRGAVWTGADGGCLTPQQVENWKTSGCSDEEYNTCEEMGFPDFWDLHDENGNPNADEDGSAGSWLADELSGGPAPAERTEEPSVSTWTCHYSASYNNDWHDDVVCSNGAESERPYLREWDHYVTEAEIMESAREYEVHLNGG</sequence>
<feature type="region of interest" description="Disordered" evidence="1">
    <location>
        <begin position="56"/>
        <end position="95"/>
    </location>
</feature>
<dbReference type="EMBL" id="BAABHM010000018">
    <property type="protein sequence ID" value="GAA4714683.1"/>
    <property type="molecule type" value="Genomic_DNA"/>
</dbReference>
<evidence type="ECO:0000313" key="2">
    <source>
        <dbReference type="EMBL" id="GAA4714683.1"/>
    </source>
</evidence>
<gene>
    <name evidence="2" type="ORF">GCM10023198_42420</name>
</gene>
<name>A0ABP8XTK4_9MICO</name>
<evidence type="ECO:0000313" key="3">
    <source>
        <dbReference type="Proteomes" id="UP001500843"/>
    </source>
</evidence>
<reference evidence="3" key="1">
    <citation type="journal article" date="2019" name="Int. J. Syst. Evol. Microbiol.">
        <title>The Global Catalogue of Microorganisms (GCM) 10K type strain sequencing project: providing services to taxonomists for standard genome sequencing and annotation.</title>
        <authorList>
            <consortium name="The Broad Institute Genomics Platform"/>
            <consortium name="The Broad Institute Genome Sequencing Center for Infectious Disease"/>
            <person name="Wu L."/>
            <person name="Ma J."/>
        </authorList>
    </citation>
    <scope>NUCLEOTIDE SEQUENCE [LARGE SCALE GENOMIC DNA]</scope>
    <source>
        <strain evidence="3">JCM 17975</strain>
    </source>
</reference>
<proteinExistence type="predicted"/>
<dbReference type="Proteomes" id="UP001500843">
    <property type="component" value="Unassembled WGS sequence"/>
</dbReference>
<accession>A0ABP8XTK4</accession>
<evidence type="ECO:0000256" key="1">
    <source>
        <dbReference type="SAM" id="MobiDB-lite"/>
    </source>
</evidence>
<comment type="caution">
    <text evidence="2">The sequence shown here is derived from an EMBL/GenBank/DDBJ whole genome shotgun (WGS) entry which is preliminary data.</text>
</comment>
<protein>
    <submittedName>
        <fullName evidence="2">Uncharacterized protein</fullName>
    </submittedName>
</protein>